<feature type="region of interest" description="Disordered" evidence="1">
    <location>
        <begin position="165"/>
        <end position="208"/>
    </location>
</feature>
<evidence type="ECO:0000313" key="2">
    <source>
        <dbReference type="EMBL" id="KAJ8869204.1"/>
    </source>
</evidence>
<feature type="region of interest" description="Disordered" evidence="1">
    <location>
        <begin position="734"/>
        <end position="761"/>
    </location>
</feature>
<reference evidence="2 3" key="1">
    <citation type="submission" date="2023-02" db="EMBL/GenBank/DDBJ databases">
        <title>LHISI_Scaffold_Assembly.</title>
        <authorList>
            <person name="Stuart O.P."/>
            <person name="Cleave R."/>
            <person name="Magrath M.J.L."/>
            <person name="Mikheyev A.S."/>
        </authorList>
    </citation>
    <scope>NUCLEOTIDE SEQUENCE [LARGE SCALE GENOMIC DNA]</scope>
    <source>
        <strain evidence="2">Daus_M_001</strain>
        <tissue evidence="2">Leg muscle</tissue>
    </source>
</reference>
<feature type="compositionally biased region" description="Pro residues" evidence="1">
    <location>
        <begin position="173"/>
        <end position="186"/>
    </location>
</feature>
<feature type="compositionally biased region" description="Polar residues" evidence="1">
    <location>
        <begin position="96"/>
        <end position="109"/>
    </location>
</feature>
<evidence type="ECO:0000313" key="3">
    <source>
        <dbReference type="Proteomes" id="UP001159363"/>
    </source>
</evidence>
<feature type="region of interest" description="Disordered" evidence="1">
    <location>
        <begin position="501"/>
        <end position="528"/>
    </location>
</feature>
<sequence>MSLVLVKHRVIRLKEGDKVMLHLISLRVYATECLYNQVNESVIPYVFRLLTRGSEVSMEQYRNGRMVEVGYPRENPPTSGIIRHDTHMRKSGGSPTGNRNQSTAESENPGTVWFRRGLNPDHCGRVSGHDANVKEHCCVTAIRRESTCDKGGGREKEIFTSGFDIRTPFSFLPQPPGTTAPQPGPSLPSRADSDEELSSSKDPLYYYRHPPPPFAIPRRLGRPEGGMKYSVGTPECWTNVDAAKGAIIFLHLPRSKREETMIGARYPGATQATLSFFTKLLNVPMLADHVNRLVGIHGFARQHLGINSDRVKTRCDRMSEEVFQGQLLWLYNPLRIFLSFVLRPPSFANSIRPSDVPCDGMTHRFYTLSGKLGLVERGDEGEMRSLRKPAEQHHFQARFSLAKIREWPGRGLNPVRPVARESDSGAAVAQWLENPIVGPRVKQRLRVSGTHSAESAESTFFATLTEKLASEMAIHTLVRRVLSNAKRSLVTSGSRELMRVKRGMGQQSECKPERGRTGEPRENLPTSTACYARKPGSYPPGNRTRFACVVGERCTHFAFRLRTPQQNQDSKFISSIPTASSLNFTVVYALELASFLHWLLRRREDTPSPTELHVIGTHNCEVLLYWHRATQGTSHEVWSNDKRIAKIHDILPICIATCLWSALLTLAYPVQAGRREGQSRRGGFSTNKYLQSVHVVPIRARAAPDLGYRTRGAAKLPGQVRVYKRCVGPLLNGRMDAASSEGRRAGREMSGKRSDQREENIRLRASARRRVRLAGWISGLDARVKDIKGCS</sequence>
<feature type="compositionally biased region" description="Basic and acidic residues" evidence="1">
    <location>
        <begin position="741"/>
        <end position="761"/>
    </location>
</feature>
<keyword evidence="3" id="KW-1185">Reference proteome</keyword>
<accession>A0ABQ9GDQ7</accession>
<feature type="compositionally biased region" description="Basic and acidic residues" evidence="1">
    <location>
        <begin position="510"/>
        <end position="522"/>
    </location>
</feature>
<comment type="caution">
    <text evidence="2">The sequence shown here is derived from an EMBL/GenBank/DDBJ whole genome shotgun (WGS) entry which is preliminary data.</text>
</comment>
<name>A0ABQ9GDQ7_9NEOP</name>
<organism evidence="2 3">
    <name type="scientific">Dryococelus australis</name>
    <dbReference type="NCBI Taxonomy" id="614101"/>
    <lineage>
        <taxon>Eukaryota</taxon>
        <taxon>Metazoa</taxon>
        <taxon>Ecdysozoa</taxon>
        <taxon>Arthropoda</taxon>
        <taxon>Hexapoda</taxon>
        <taxon>Insecta</taxon>
        <taxon>Pterygota</taxon>
        <taxon>Neoptera</taxon>
        <taxon>Polyneoptera</taxon>
        <taxon>Phasmatodea</taxon>
        <taxon>Verophasmatodea</taxon>
        <taxon>Anareolatae</taxon>
        <taxon>Phasmatidae</taxon>
        <taxon>Eurycanthinae</taxon>
        <taxon>Dryococelus</taxon>
    </lineage>
</organism>
<dbReference type="EMBL" id="JARBHB010000014">
    <property type="protein sequence ID" value="KAJ8869204.1"/>
    <property type="molecule type" value="Genomic_DNA"/>
</dbReference>
<dbReference type="Proteomes" id="UP001159363">
    <property type="component" value="Chromosome 13"/>
</dbReference>
<proteinExistence type="predicted"/>
<evidence type="ECO:0000256" key="1">
    <source>
        <dbReference type="SAM" id="MobiDB-lite"/>
    </source>
</evidence>
<feature type="region of interest" description="Disordered" evidence="1">
    <location>
        <begin position="69"/>
        <end position="112"/>
    </location>
</feature>
<gene>
    <name evidence="2" type="ORF">PR048_030776</name>
</gene>
<protein>
    <submittedName>
        <fullName evidence="2">Uncharacterized protein</fullName>
    </submittedName>
</protein>